<evidence type="ECO:0000313" key="5">
    <source>
        <dbReference type="Proteomes" id="UP000094379"/>
    </source>
</evidence>
<evidence type="ECO:0000313" key="4">
    <source>
        <dbReference type="EMBL" id="ODN67390.1"/>
    </source>
</evidence>
<evidence type="ECO:0000256" key="2">
    <source>
        <dbReference type="SAM" id="MobiDB-lite"/>
    </source>
</evidence>
<dbReference type="RefSeq" id="WP_069295449.1">
    <property type="nucleotide sequence ID" value="NZ_MCRI01000006.1"/>
</dbReference>
<gene>
    <name evidence="4" type="ORF">A9E74_00924</name>
</gene>
<evidence type="ECO:0000256" key="1">
    <source>
        <dbReference type="ARBA" id="ARBA00022729"/>
    </source>
</evidence>
<feature type="chain" id="PRO_5009128635" description="Lipoprotein" evidence="3">
    <location>
        <begin position="23"/>
        <end position="121"/>
    </location>
</feature>
<dbReference type="PROSITE" id="PS51257">
    <property type="entry name" value="PROKAR_LIPOPROTEIN"/>
    <property type="match status" value="1"/>
</dbReference>
<accession>A0A1E3GTL3</accession>
<keyword evidence="1 3" id="KW-0732">Signal</keyword>
<dbReference type="Proteomes" id="UP000094379">
    <property type="component" value="Unassembled WGS sequence"/>
</dbReference>
<dbReference type="PATRIC" id="fig|291169.3.peg.928"/>
<dbReference type="Gene3D" id="3.30.1450.10">
    <property type="match status" value="1"/>
</dbReference>
<feature type="region of interest" description="Disordered" evidence="2">
    <location>
        <begin position="25"/>
        <end position="62"/>
    </location>
</feature>
<dbReference type="EMBL" id="MCRI01000006">
    <property type="protein sequence ID" value="ODN67390.1"/>
    <property type="molecule type" value="Genomic_DNA"/>
</dbReference>
<dbReference type="AlphaFoldDB" id="A0A1E3GTL3"/>
<organism evidence="4 5">
    <name type="scientific">Methylophaga muralis</name>
    <dbReference type="NCBI Taxonomy" id="291169"/>
    <lineage>
        <taxon>Bacteria</taxon>
        <taxon>Pseudomonadati</taxon>
        <taxon>Pseudomonadota</taxon>
        <taxon>Gammaproteobacteria</taxon>
        <taxon>Thiotrichales</taxon>
        <taxon>Piscirickettsiaceae</taxon>
        <taxon>Methylophaga</taxon>
    </lineage>
</organism>
<name>A0A1E3GTL3_9GAMM</name>
<dbReference type="InterPro" id="IPR037873">
    <property type="entry name" value="BamE-like"/>
</dbReference>
<proteinExistence type="predicted"/>
<comment type="caution">
    <text evidence="4">The sequence shown here is derived from an EMBL/GenBank/DDBJ whole genome shotgun (WGS) entry which is preliminary data.</text>
</comment>
<reference evidence="4 5" key="1">
    <citation type="submission" date="2016-07" db="EMBL/GenBank/DDBJ databases">
        <title>Draft Genome Sequence of Methylophaga muralis Bur 1.</title>
        <authorList>
            <person name="Vasilenko O.V."/>
            <person name="Doronina N.V."/>
            <person name="Shmareva M.N."/>
            <person name="Tarlachkov S.V."/>
            <person name="Mustakhimov I."/>
            <person name="Trotsenko Y.A."/>
        </authorList>
    </citation>
    <scope>NUCLEOTIDE SEQUENCE [LARGE SCALE GENOMIC DNA]</scope>
    <source>
        <strain evidence="4 5">Bur 1</strain>
    </source>
</reference>
<evidence type="ECO:0008006" key="6">
    <source>
        <dbReference type="Google" id="ProtNLM"/>
    </source>
</evidence>
<protein>
    <recommendedName>
        <fullName evidence="6">Lipoprotein</fullName>
    </recommendedName>
</protein>
<feature type="compositionally biased region" description="Polar residues" evidence="2">
    <location>
        <begin position="25"/>
        <end position="38"/>
    </location>
</feature>
<feature type="signal peptide" evidence="3">
    <location>
        <begin position="1"/>
        <end position="22"/>
    </location>
</feature>
<evidence type="ECO:0000256" key="3">
    <source>
        <dbReference type="SAM" id="SignalP"/>
    </source>
</evidence>
<sequence>MLNRMRLIFTGLFLSMALIACSNESDNAVTDSSETETTAPAAVESAPEATEATGDESANAIQAGMTRDELISAYGEPDIAQERTLDQMNMETLEWHNDDALIIAQLLDGKVTYGRIVPKSE</sequence>
<keyword evidence="5" id="KW-1185">Reference proteome</keyword>
<dbReference type="STRING" id="291169.A9E74_00924"/>